<gene>
    <name evidence="1" type="ORF">AWB91_23065</name>
</gene>
<proteinExistence type="predicted"/>
<sequence>MLNRLSGTLPPLFVRRLECVGLLHENPRGVESDKRDRDRPWQLAALLHMHAGDQDALTET</sequence>
<reference evidence="1 2" key="1">
    <citation type="journal article" date="2015" name="Emerg. Microbes Infect.">
        <title>Characterization of 17 strains belonging to the Mycobacterium simiae complex and description of Mycobacterium paraense sp. nov.</title>
        <authorList>
            <person name="Fusco da Costa A.R."/>
            <person name="Fedrizzi T."/>
            <person name="Lopes M.L."/>
            <person name="Pecorari M."/>
            <person name="Oliveira da Costa W.L."/>
            <person name="Giacobazzi E."/>
            <person name="da Costa Bahia J.R."/>
            <person name="De Sanctis V."/>
            <person name="Batista Lima K.V."/>
            <person name="Bertorelli R."/>
            <person name="Grottola A."/>
            <person name="Fabio A."/>
            <person name="Mariottini A."/>
            <person name="Ferretti P."/>
            <person name="Di Leva F."/>
            <person name="Fregni Serpini G."/>
            <person name="Tagliazucchi S."/>
            <person name="Rumpianesi F."/>
            <person name="Jousson O."/>
            <person name="Segata N."/>
            <person name="Tortoli E."/>
        </authorList>
    </citation>
    <scope>NUCLEOTIDE SEQUENCE [LARGE SCALE GENOMIC DNA]</scope>
    <source>
        <strain evidence="1 2">FI-07156</strain>
    </source>
</reference>
<keyword evidence="2" id="KW-1185">Reference proteome</keyword>
<evidence type="ECO:0000313" key="2">
    <source>
        <dbReference type="Proteomes" id="UP000193801"/>
    </source>
</evidence>
<organism evidence="1 2">
    <name type="scientific">Mycobacterium paraense</name>
    <dbReference type="NCBI Taxonomy" id="767916"/>
    <lineage>
        <taxon>Bacteria</taxon>
        <taxon>Bacillati</taxon>
        <taxon>Actinomycetota</taxon>
        <taxon>Actinomycetes</taxon>
        <taxon>Mycobacteriales</taxon>
        <taxon>Mycobacteriaceae</taxon>
        <taxon>Mycobacterium</taxon>
        <taxon>Mycobacterium simiae complex</taxon>
    </lineage>
</organism>
<accession>A0ABX3VJL7</accession>
<evidence type="ECO:0000313" key="1">
    <source>
        <dbReference type="EMBL" id="ORW29570.1"/>
    </source>
</evidence>
<dbReference type="EMBL" id="LQPK01000020">
    <property type="protein sequence ID" value="ORW29570.1"/>
    <property type="molecule type" value="Genomic_DNA"/>
</dbReference>
<comment type="caution">
    <text evidence="1">The sequence shown here is derived from an EMBL/GenBank/DDBJ whole genome shotgun (WGS) entry which is preliminary data.</text>
</comment>
<dbReference type="Proteomes" id="UP000193801">
    <property type="component" value="Unassembled WGS sequence"/>
</dbReference>
<protein>
    <submittedName>
        <fullName evidence="1">Uncharacterized protein</fullName>
    </submittedName>
</protein>
<name>A0ABX3VJL7_9MYCO</name>